<organism evidence="2 3">
    <name type="scientific">Saccharopolyspora endophytica</name>
    <dbReference type="NCBI Taxonomy" id="543886"/>
    <lineage>
        <taxon>Bacteria</taxon>
        <taxon>Bacillati</taxon>
        <taxon>Actinomycetota</taxon>
        <taxon>Actinomycetes</taxon>
        <taxon>Pseudonocardiales</taxon>
        <taxon>Pseudonocardiaceae</taxon>
        <taxon>Saccharopolyspora</taxon>
    </lineage>
</organism>
<protein>
    <submittedName>
        <fullName evidence="2">Pentapeptide repeat-containing protein</fullName>
    </submittedName>
</protein>
<evidence type="ECO:0000313" key="3">
    <source>
        <dbReference type="Proteomes" id="UP000674084"/>
    </source>
</evidence>
<feature type="transmembrane region" description="Helical" evidence="1">
    <location>
        <begin position="513"/>
        <end position="530"/>
    </location>
</feature>
<sequence>MSRELLALILDAVGDDNGHPAFEGDVWFDGATFKDDARFSNATFGGETSFIGVTFERDALFDEATFVGDTWFSNSNFSNEASFELATFNAGAQFEETTFGREASFIGVNFGGQAWFSGAIFTGEARFEEVAFGGRAQFEHAAFADKAWFEEATFSAGAHFNDVAFSGKSWFYGAIFTGKVSFKRAAFEVTESFGLVVARVIDLSHVVFSRRVLLQVSAAKFNCNETRFEAGVVLQLHNAEATFRRAEFAAPSTIANASHPPAGWVRSVELEIVEWEVEIGQRTPALTSLEGADVTDLVVTDVDLSRCRFAGAHHLDTLRLEGDCKFALPPKGIQCGWRWPPVWRWTRRQVLTEECNRRAGLKNPEWTTASQSAVPPVQLNAKRVAAVYRDLRKAQEDSKNEPGAADFYYGEMEMRRTDRSTAWPERLILFLYWLVSGYGLRMTRALICLISLIAIAMVILYLVGFGGSPPGSRAVPPPNLGTCLLFVVESVVSLQPKLAGLPSLTWQGEVVRVAMRLLGPLLLGLAVLAIRNRVKR</sequence>
<reference evidence="2 3" key="1">
    <citation type="submission" date="2021-04" db="EMBL/GenBank/DDBJ databases">
        <title>Whole-genome sequencing of Saccharopolyspora endophytica KCTC 19397.</title>
        <authorList>
            <person name="Ay H."/>
            <person name="Saygin H."/>
            <person name="Sahin N."/>
        </authorList>
    </citation>
    <scope>NUCLEOTIDE SEQUENCE [LARGE SCALE GENOMIC DNA]</scope>
    <source>
        <strain evidence="2 3">KCTC 19397</strain>
    </source>
</reference>
<name>A0ABS5DHY4_9PSEU</name>
<gene>
    <name evidence="2" type="ORF">KBO27_18265</name>
</gene>
<accession>A0ABS5DHY4</accession>
<evidence type="ECO:0000256" key="1">
    <source>
        <dbReference type="SAM" id="Phobius"/>
    </source>
</evidence>
<dbReference type="InterPro" id="IPR001646">
    <property type="entry name" value="5peptide_repeat"/>
</dbReference>
<dbReference type="EMBL" id="JAGPXE010000007">
    <property type="protein sequence ID" value="MBQ0925900.1"/>
    <property type="molecule type" value="Genomic_DNA"/>
</dbReference>
<comment type="caution">
    <text evidence="2">The sequence shown here is derived from an EMBL/GenBank/DDBJ whole genome shotgun (WGS) entry which is preliminary data.</text>
</comment>
<evidence type="ECO:0000313" key="2">
    <source>
        <dbReference type="EMBL" id="MBQ0925900.1"/>
    </source>
</evidence>
<keyword evidence="3" id="KW-1185">Reference proteome</keyword>
<feature type="transmembrane region" description="Helical" evidence="1">
    <location>
        <begin position="447"/>
        <end position="467"/>
    </location>
</feature>
<feature type="transmembrane region" description="Helical" evidence="1">
    <location>
        <begin position="423"/>
        <end position="440"/>
    </location>
</feature>
<keyword evidence="1" id="KW-0472">Membrane</keyword>
<dbReference type="Gene3D" id="2.160.20.80">
    <property type="entry name" value="E3 ubiquitin-protein ligase SopA"/>
    <property type="match status" value="1"/>
</dbReference>
<dbReference type="RefSeq" id="WP_210971123.1">
    <property type="nucleotide sequence ID" value="NZ_JAGPXE010000007.1"/>
</dbReference>
<proteinExistence type="predicted"/>
<keyword evidence="1" id="KW-0812">Transmembrane</keyword>
<dbReference type="Pfam" id="PF13576">
    <property type="entry name" value="Pentapeptide_3"/>
    <property type="match status" value="1"/>
</dbReference>
<dbReference type="Proteomes" id="UP000674084">
    <property type="component" value="Unassembled WGS sequence"/>
</dbReference>
<keyword evidence="1" id="KW-1133">Transmembrane helix</keyword>